<dbReference type="InterPro" id="IPR002125">
    <property type="entry name" value="CMP_dCMP_dom"/>
</dbReference>
<dbReference type="InterPro" id="IPR016193">
    <property type="entry name" value="Cytidine_deaminase-like"/>
</dbReference>
<sequence length="134" mass="14358">MQALCSDCSLQVPRFSITATTPKFASFVSTLSPSKAGTRLCLPFGCGSYKPITRSLWDGFEVQCASSDGESGDGFYMRRCVELARNAIGYTSPNPLVGCVIVKNGIVVGEGFHPKAGRPHAEVPTFPLFHPLSI</sequence>
<dbReference type="GO" id="GO:0003824">
    <property type="term" value="F:catalytic activity"/>
    <property type="evidence" value="ECO:0007669"/>
    <property type="project" value="InterPro"/>
</dbReference>
<dbReference type="AlphaFoldDB" id="A0AAQ3S4M6"/>
<feature type="domain" description="CMP/dCMP-type deaminase" evidence="1">
    <location>
        <begin position="75"/>
        <end position="123"/>
    </location>
</feature>
<dbReference type="Gene3D" id="3.40.140.10">
    <property type="entry name" value="Cytidine Deaminase, domain 2"/>
    <property type="match status" value="1"/>
</dbReference>
<proteinExistence type="predicted"/>
<evidence type="ECO:0000313" key="3">
    <source>
        <dbReference type="Proteomes" id="UP001374535"/>
    </source>
</evidence>
<gene>
    <name evidence="2" type="ORF">V8G54_009215</name>
</gene>
<dbReference type="Pfam" id="PF00383">
    <property type="entry name" value="dCMP_cyt_deam_1"/>
    <property type="match status" value="1"/>
</dbReference>
<accession>A0AAQ3S4M6</accession>
<dbReference type="SUPFAM" id="SSF53927">
    <property type="entry name" value="Cytidine deaminase-like"/>
    <property type="match status" value="1"/>
</dbReference>
<dbReference type="Proteomes" id="UP001374535">
    <property type="component" value="Chromosome 3"/>
</dbReference>
<protein>
    <recommendedName>
        <fullName evidence="1">CMP/dCMP-type deaminase domain-containing protein</fullName>
    </recommendedName>
</protein>
<keyword evidence="3" id="KW-1185">Reference proteome</keyword>
<evidence type="ECO:0000313" key="2">
    <source>
        <dbReference type="EMBL" id="WVZ16233.1"/>
    </source>
</evidence>
<evidence type="ECO:0000259" key="1">
    <source>
        <dbReference type="Pfam" id="PF00383"/>
    </source>
</evidence>
<dbReference type="EMBL" id="CP144698">
    <property type="protein sequence ID" value="WVZ16233.1"/>
    <property type="molecule type" value="Genomic_DNA"/>
</dbReference>
<organism evidence="2 3">
    <name type="scientific">Vigna mungo</name>
    <name type="common">Black gram</name>
    <name type="synonym">Phaseolus mungo</name>
    <dbReference type="NCBI Taxonomy" id="3915"/>
    <lineage>
        <taxon>Eukaryota</taxon>
        <taxon>Viridiplantae</taxon>
        <taxon>Streptophyta</taxon>
        <taxon>Embryophyta</taxon>
        <taxon>Tracheophyta</taxon>
        <taxon>Spermatophyta</taxon>
        <taxon>Magnoliopsida</taxon>
        <taxon>eudicotyledons</taxon>
        <taxon>Gunneridae</taxon>
        <taxon>Pentapetalae</taxon>
        <taxon>rosids</taxon>
        <taxon>fabids</taxon>
        <taxon>Fabales</taxon>
        <taxon>Fabaceae</taxon>
        <taxon>Papilionoideae</taxon>
        <taxon>50 kb inversion clade</taxon>
        <taxon>NPAAA clade</taxon>
        <taxon>indigoferoid/millettioid clade</taxon>
        <taxon>Phaseoleae</taxon>
        <taxon>Vigna</taxon>
    </lineage>
</organism>
<reference evidence="2 3" key="1">
    <citation type="journal article" date="2023" name="Life. Sci Alliance">
        <title>Evolutionary insights into 3D genome organization and epigenetic landscape of Vigna mungo.</title>
        <authorList>
            <person name="Junaid A."/>
            <person name="Singh B."/>
            <person name="Bhatia S."/>
        </authorList>
    </citation>
    <scope>NUCLEOTIDE SEQUENCE [LARGE SCALE GENOMIC DNA]</scope>
    <source>
        <strain evidence="2">Urdbean</strain>
    </source>
</reference>
<name>A0AAQ3S4M6_VIGMU</name>